<dbReference type="PRINTS" id="PR00368">
    <property type="entry name" value="FADPNR"/>
</dbReference>
<dbReference type="GO" id="GO:0008734">
    <property type="term" value="F:L-aspartate oxidase activity"/>
    <property type="evidence" value="ECO:0007669"/>
    <property type="project" value="UniProtKB-UniRule"/>
</dbReference>
<evidence type="ECO:0000256" key="10">
    <source>
        <dbReference type="ARBA" id="ARBA00048305"/>
    </source>
</evidence>
<dbReference type="UniPathway" id="UPA00253">
    <property type="reaction ID" value="UER00326"/>
</dbReference>
<evidence type="ECO:0000256" key="12">
    <source>
        <dbReference type="RuleBase" id="RU362049"/>
    </source>
</evidence>
<dbReference type="InterPro" id="IPR003953">
    <property type="entry name" value="FAD-dep_OxRdtase_2_FAD-bd"/>
</dbReference>
<feature type="domain" description="Fumarate reductase/succinate dehydrogenase flavoprotein-like C-terminal" evidence="14">
    <location>
        <begin position="445"/>
        <end position="518"/>
    </location>
</feature>
<dbReference type="NCBIfam" id="TIGR00551">
    <property type="entry name" value="nadB"/>
    <property type="match status" value="1"/>
</dbReference>
<dbReference type="PANTHER" id="PTHR42716">
    <property type="entry name" value="L-ASPARTATE OXIDASE"/>
    <property type="match status" value="1"/>
</dbReference>
<dbReference type="EC" id="1.4.3.16" evidence="4 11"/>
<dbReference type="FunFam" id="3.90.700.10:FF:000002">
    <property type="entry name" value="L-aspartate oxidase"/>
    <property type="match status" value="1"/>
</dbReference>
<evidence type="ECO:0000313" key="16">
    <source>
        <dbReference type="Proteomes" id="UP000515909"/>
    </source>
</evidence>
<dbReference type="Gene3D" id="1.20.58.100">
    <property type="entry name" value="Fumarate reductase/succinate dehydrogenase flavoprotein-like, C-terminal domain"/>
    <property type="match status" value="1"/>
</dbReference>
<name>A0A7G8TDT2_9FIRM</name>
<evidence type="ECO:0000256" key="1">
    <source>
        <dbReference type="ARBA" id="ARBA00001974"/>
    </source>
</evidence>
<keyword evidence="8 12" id="KW-0274">FAD</keyword>
<dbReference type="GO" id="GO:0033765">
    <property type="term" value="F:steroid dehydrogenase activity, acting on the CH-CH group of donors"/>
    <property type="evidence" value="ECO:0007669"/>
    <property type="project" value="UniProtKB-ARBA"/>
</dbReference>
<dbReference type="InterPro" id="IPR015939">
    <property type="entry name" value="Fum_Rdtase/Succ_DH_flav-like_C"/>
</dbReference>
<evidence type="ECO:0000256" key="7">
    <source>
        <dbReference type="ARBA" id="ARBA00022642"/>
    </source>
</evidence>
<protein>
    <recommendedName>
        <fullName evidence="5 11">L-aspartate oxidase</fullName>
        <ecNumber evidence="4 11">1.4.3.16</ecNumber>
    </recommendedName>
</protein>
<dbReference type="SUPFAM" id="SSF56425">
    <property type="entry name" value="Succinate dehydrogenase/fumarate reductase flavoprotein, catalytic domain"/>
    <property type="match status" value="1"/>
</dbReference>
<evidence type="ECO:0000259" key="14">
    <source>
        <dbReference type="Pfam" id="PF02910"/>
    </source>
</evidence>
<sequence>MRFEKEETALTRCLSNFDASAMGRASFDAVIVGGGLAGIFCALNLPRRMKTAVLCKGSVEDCDSYLAQGGIAASIGSDDRGLHIRDTMTAGCGVNNPQAVRILVEESEQAIRNLAELGVSFDRRPDGRFQRSLEGNHSARRILHVNGDATGKGIMTALIARCAGRDNISLLENTFAVDLVTREGTCSGVIAEKAGRLLCLSSPAVVMATGGIGQLFPVTTNSKVLTGDGIAAASRAGAALDSLEFIQFHPTALYSPVKAERAFLISEAVRGEGALLRNREGDRFMPRYDARLELAPRDIVARAIFDQMAKTSSPCVYLDITGKKRAFLERRFPMIFSECLKRGIDISKDWIPVVPCEHYCMGGIRTDCDGRTSVDRLYAIGECACTGVHGANRLASNSLLEDVVFGARAAAAVAGRAAPPADVRDFRLEGRKAGGLADPEKLRAGLRLLMEEDAGIIRSGRKLGQALAAIEKVQRERIDPADLTTREEYETADMVETARLIVSAAVKNRSSIGCHYIVDS</sequence>
<dbReference type="Proteomes" id="UP000515909">
    <property type="component" value="Chromosome"/>
</dbReference>
<dbReference type="InterPro" id="IPR027477">
    <property type="entry name" value="Succ_DH/fumarate_Rdtase_cat_sf"/>
</dbReference>
<keyword evidence="7 12" id="KW-0662">Pyridine nucleotide biosynthesis</keyword>
<feature type="domain" description="FAD-dependent oxidoreductase 2 FAD-binding" evidence="13">
    <location>
        <begin position="28"/>
        <end position="399"/>
    </location>
</feature>
<evidence type="ECO:0000256" key="4">
    <source>
        <dbReference type="ARBA" id="ARBA00012173"/>
    </source>
</evidence>
<dbReference type="GO" id="GO:0005737">
    <property type="term" value="C:cytoplasm"/>
    <property type="evidence" value="ECO:0007669"/>
    <property type="project" value="UniProtKB-SubCell"/>
</dbReference>
<dbReference type="InterPro" id="IPR005288">
    <property type="entry name" value="NadB"/>
</dbReference>
<dbReference type="AlphaFoldDB" id="A0A7G8TDT2"/>
<comment type="cofactor">
    <cofactor evidence="1 12">
        <name>FAD</name>
        <dbReference type="ChEBI" id="CHEBI:57692"/>
    </cofactor>
</comment>
<dbReference type="InterPro" id="IPR037099">
    <property type="entry name" value="Fum_R/Succ_DH_flav-like_C_sf"/>
</dbReference>
<dbReference type="GO" id="GO:0034628">
    <property type="term" value="P:'de novo' NAD+ biosynthetic process from L-aspartate"/>
    <property type="evidence" value="ECO:0007669"/>
    <property type="project" value="TreeGrafter"/>
</dbReference>
<organism evidence="15 16">
    <name type="scientific">Caproicibacter fermentans</name>
    <dbReference type="NCBI Taxonomy" id="2576756"/>
    <lineage>
        <taxon>Bacteria</taxon>
        <taxon>Bacillati</taxon>
        <taxon>Bacillota</taxon>
        <taxon>Clostridia</taxon>
        <taxon>Eubacteriales</taxon>
        <taxon>Acutalibacteraceae</taxon>
        <taxon>Caproicibacter</taxon>
    </lineage>
</organism>
<evidence type="ECO:0000256" key="5">
    <source>
        <dbReference type="ARBA" id="ARBA00021901"/>
    </source>
</evidence>
<evidence type="ECO:0000313" key="15">
    <source>
        <dbReference type="EMBL" id="QNK41773.1"/>
    </source>
</evidence>
<comment type="catalytic activity">
    <reaction evidence="10">
        <text>L-aspartate + O2 = iminosuccinate + H2O2</text>
        <dbReference type="Rhea" id="RHEA:25876"/>
        <dbReference type="ChEBI" id="CHEBI:15379"/>
        <dbReference type="ChEBI" id="CHEBI:16240"/>
        <dbReference type="ChEBI" id="CHEBI:29991"/>
        <dbReference type="ChEBI" id="CHEBI:77875"/>
        <dbReference type="EC" id="1.4.3.16"/>
    </reaction>
    <physiologicalReaction direction="left-to-right" evidence="10">
        <dbReference type="Rhea" id="RHEA:25877"/>
    </physiologicalReaction>
</comment>
<evidence type="ECO:0000259" key="13">
    <source>
        <dbReference type="Pfam" id="PF00890"/>
    </source>
</evidence>
<gene>
    <name evidence="15" type="primary">nadB</name>
    <name evidence="15" type="ORF">HCR03_05875</name>
</gene>
<dbReference type="Pfam" id="PF02910">
    <property type="entry name" value="Succ_DH_flav_C"/>
    <property type="match status" value="1"/>
</dbReference>
<comment type="subcellular location">
    <subcellularLocation>
        <location evidence="12">Cytoplasm</location>
    </subcellularLocation>
</comment>
<dbReference type="Gene3D" id="3.90.700.10">
    <property type="entry name" value="Succinate dehydrogenase/fumarate reductase flavoprotein, catalytic domain"/>
    <property type="match status" value="1"/>
</dbReference>
<reference evidence="15 16" key="1">
    <citation type="submission" date="2020-08" db="EMBL/GenBank/DDBJ databases">
        <title>The isolate Caproiciproducens sp. 7D4C2 produces n-caproate at mildly acidic conditions from hexoses: genome and rBOX comparison with related strains and chain-elongating bacteria.</title>
        <authorList>
            <person name="Esquivel-Elizondo S."/>
            <person name="Bagci C."/>
            <person name="Temovska M."/>
            <person name="Jeon B.S."/>
            <person name="Bessarab I."/>
            <person name="Williams R.B.H."/>
            <person name="Huson D.H."/>
            <person name="Angenent L.T."/>
        </authorList>
    </citation>
    <scope>NUCLEOTIDE SEQUENCE [LARGE SCALE GENOMIC DNA]</scope>
    <source>
        <strain evidence="15 16">7D4C2</strain>
    </source>
</reference>
<evidence type="ECO:0000256" key="8">
    <source>
        <dbReference type="ARBA" id="ARBA00022827"/>
    </source>
</evidence>
<evidence type="ECO:0000256" key="11">
    <source>
        <dbReference type="NCBIfam" id="TIGR00551"/>
    </source>
</evidence>
<evidence type="ECO:0000256" key="3">
    <source>
        <dbReference type="ARBA" id="ARBA00008562"/>
    </source>
</evidence>
<comment type="similarity">
    <text evidence="3 12">Belongs to the FAD-dependent oxidoreductase 2 family. NadB subfamily.</text>
</comment>
<dbReference type="Pfam" id="PF00890">
    <property type="entry name" value="FAD_binding_2"/>
    <property type="match status" value="1"/>
</dbReference>
<accession>A0A7G8TDT2</accession>
<dbReference type="Gene3D" id="3.50.50.60">
    <property type="entry name" value="FAD/NAD(P)-binding domain"/>
    <property type="match status" value="1"/>
</dbReference>
<evidence type="ECO:0000256" key="2">
    <source>
        <dbReference type="ARBA" id="ARBA00004950"/>
    </source>
</evidence>
<dbReference type="KEGG" id="cfem:HCR03_05875"/>
<dbReference type="SUPFAM" id="SSF51905">
    <property type="entry name" value="FAD/NAD(P)-binding domain"/>
    <property type="match status" value="1"/>
</dbReference>
<comment type="pathway">
    <text evidence="2 12">Cofactor biosynthesis; NAD(+) biosynthesis; iminoaspartate from L-aspartate (oxidase route): step 1/1.</text>
</comment>
<comment type="function">
    <text evidence="12">Catalyzes the oxidation of L-aspartate to iminoaspartate.</text>
</comment>
<keyword evidence="9 12" id="KW-0560">Oxidoreductase</keyword>
<dbReference type="InterPro" id="IPR036188">
    <property type="entry name" value="FAD/NAD-bd_sf"/>
</dbReference>
<dbReference type="PANTHER" id="PTHR42716:SF2">
    <property type="entry name" value="L-ASPARTATE OXIDASE, CHLOROPLASTIC"/>
    <property type="match status" value="1"/>
</dbReference>
<keyword evidence="6 12" id="KW-0285">Flavoprotein</keyword>
<proteinExistence type="inferred from homology"/>
<evidence type="ECO:0000256" key="9">
    <source>
        <dbReference type="ARBA" id="ARBA00023002"/>
    </source>
</evidence>
<dbReference type="SUPFAM" id="SSF46977">
    <property type="entry name" value="Succinate dehydrogenase/fumarate reductase flavoprotein C-terminal domain"/>
    <property type="match status" value="1"/>
</dbReference>
<evidence type="ECO:0000256" key="6">
    <source>
        <dbReference type="ARBA" id="ARBA00022630"/>
    </source>
</evidence>
<dbReference type="EMBL" id="CP060286">
    <property type="protein sequence ID" value="QNK41773.1"/>
    <property type="molecule type" value="Genomic_DNA"/>
</dbReference>